<reference evidence="1 2" key="1">
    <citation type="submission" date="2019-06" db="EMBL/GenBank/DDBJ databases">
        <title>Genomic Encyclopedia of Archaeal and Bacterial Type Strains, Phase II (KMG-II): from individual species to whole genera.</title>
        <authorList>
            <person name="Goeker M."/>
        </authorList>
    </citation>
    <scope>NUCLEOTIDE SEQUENCE [LARGE SCALE GENOMIC DNA]</scope>
    <source>
        <strain evidence="1 2">DSM 24789</strain>
    </source>
</reference>
<comment type="caution">
    <text evidence="1">The sequence shown here is derived from an EMBL/GenBank/DDBJ whole genome shotgun (WGS) entry which is preliminary data.</text>
</comment>
<evidence type="ECO:0000313" key="1">
    <source>
        <dbReference type="EMBL" id="TQM40179.1"/>
    </source>
</evidence>
<dbReference type="Proteomes" id="UP000320773">
    <property type="component" value="Unassembled WGS sequence"/>
</dbReference>
<dbReference type="PROSITE" id="PS51257">
    <property type="entry name" value="PROKAR_LIPOPROTEIN"/>
    <property type="match status" value="1"/>
</dbReference>
<evidence type="ECO:0000313" key="2">
    <source>
        <dbReference type="Proteomes" id="UP000320773"/>
    </source>
</evidence>
<dbReference type="AlphaFoldDB" id="A0A543G2A0"/>
<accession>A0A543G2A0</accession>
<name>A0A543G2A0_9FLAO</name>
<dbReference type="RefSeq" id="WP_089079735.1">
    <property type="nucleotide sequence ID" value="NZ_VFPJ01000001.1"/>
</dbReference>
<evidence type="ECO:0008006" key="3">
    <source>
        <dbReference type="Google" id="ProtNLM"/>
    </source>
</evidence>
<organism evidence="1 2">
    <name type="scientific">Flavobacterium branchiophilum</name>
    <dbReference type="NCBI Taxonomy" id="55197"/>
    <lineage>
        <taxon>Bacteria</taxon>
        <taxon>Pseudomonadati</taxon>
        <taxon>Bacteroidota</taxon>
        <taxon>Flavobacteriia</taxon>
        <taxon>Flavobacteriales</taxon>
        <taxon>Flavobacteriaceae</taxon>
        <taxon>Flavobacterium</taxon>
    </lineage>
</organism>
<protein>
    <recommendedName>
        <fullName evidence="3">Lipoprotein</fullName>
    </recommendedName>
</protein>
<proteinExistence type="predicted"/>
<gene>
    <name evidence="1" type="ORF">BC670_1051</name>
</gene>
<dbReference type="EMBL" id="VFPJ01000001">
    <property type="protein sequence ID" value="TQM40179.1"/>
    <property type="molecule type" value="Genomic_DNA"/>
</dbReference>
<sequence length="334" mass="38688">MKKIILSLILVMSLQSCSQKPETMINQNKNITSDNIVEEITKEVKHYSKEPIYGISHLGDYCFFEVFLNGMPVFRNFDNNVPDAFEINNSIFRNGQQKVTYKMYPVGKNVEMEVDYNTLVADSKLKLRLYSYDLKNKQAHDIEYLKYEAPQIEEKVTADYSRYKFAGAGKTYYEGSFDITVDVPYELNPPFADAQDLQKMNQKELETMVLKEYQKIRQIYLNKEKDNIAKLTYERLKDDLVADYATPEKVKAAWNQLNEIIIQGDVEILPVANYKMVFFAGGRLVALFTDDSNPEIRGGNALVCKVKSGEFKNSIFEIKHFLYIPKGETEFKVY</sequence>